<dbReference type="Pfam" id="PF00830">
    <property type="entry name" value="Ribosomal_L28"/>
    <property type="match status" value="1"/>
</dbReference>
<accession>A0A955I9K9</accession>
<dbReference type="GO" id="GO:0006412">
    <property type="term" value="P:translation"/>
    <property type="evidence" value="ECO:0007669"/>
    <property type="project" value="UniProtKB-UniRule"/>
</dbReference>
<dbReference type="InterPro" id="IPR026569">
    <property type="entry name" value="Ribosomal_bL28"/>
</dbReference>
<comment type="caution">
    <text evidence="6">The sequence shown here is derived from an EMBL/GenBank/DDBJ whole genome shotgun (WGS) entry which is preliminary data.</text>
</comment>
<evidence type="ECO:0000256" key="3">
    <source>
        <dbReference type="ARBA" id="ARBA00023274"/>
    </source>
</evidence>
<reference evidence="6" key="2">
    <citation type="journal article" date="2021" name="Microbiome">
        <title>Successional dynamics and alternative stable states in a saline activated sludge microbial community over 9 years.</title>
        <authorList>
            <person name="Wang Y."/>
            <person name="Ye J."/>
            <person name="Ju F."/>
            <person name="Liu L."/>
            <person name="Boyd J.A."/>
            <person name="Deng Y."/>
            <person name="Parks D.H."/>
            <person name="Jiang X."/>
            <person name="Yin X."/>
            <person name="Woodcroft B.J."/>
            <person name="Tyson G.W."/>
            <person name="Hugenholtz P."/>
            <person name="Polz M.F."/>
            <person name="Zhang T."/>
        </authorList>
    </citation>
    <scope>NUCLEOTIDE SEQUENCE</scope>
    <source>
        <strain evidence="6">HKST-UBA15</strain>
    </source>
</reference>
<sequence length="90" mass="10123">MANRDALTGKGSMFGGHRKHRRGSSGGGGAWSFRAQTTLRQWKPNLRKVKLENVVTGKIENLKISMKTYKKLRQGSVIENYKLSEKTSTK</sequence>
<organism evidence="6 7">
    <name type="scientific">Candidatus Dojkabacteria bacterium</name>
    <dbReference type="NCBI Taxonomy" id="2099670"/>
    <lineage>
        <taxon>Bacteria</taxon>
        <taxon>Candidatus Dojkabacteria</taxon>
    </lineage>
</organism>
<dbReference type="GO" id="GO:0003735">
    <property type="term" value="F:structural constituent of ribosome"/>
    <property type="evidence" value="ECO:0007669"/>
    <property type="project" value="InterPro"/>
</dbReference>
<evidence type="ECO:0000313" key="6">
    <source>
        <dbReference type="EMBL" id="MCA9380301.1"/>
    </source>
</evidence>
<dbReference type="EMBL" id="JAGQLL010000046">
    <property type="protein sequence ID" value="MCA9380301.1"/>
    <property type="molecule type" value="Genomic_DNA"/>
</dbReference>
<evidence type="ECO:0000256" key="4">
    <source>
        <dbReference type="HAMAP-Rule" id="MF_00373"/>
    </source>
</evidence>
<evidence type="ECO:0000313" key="7">
    <source>
        <dbReference type="Proteomes" id="UP000745577"/>
    </source>
</evidence>
<dbReference type="InterPro" id="IPR034704">
    <property type="entry name" value="Ribosomal_bL28/bL31-like_sf"/>
</dbReference>
<protein>
    <recommendedName>
        <fullName evidence="4">Large ribosomal subunit protein bL28</fullName>
    </recommendedName>
</protein>
<name>A0A955I9K9_9BACT</name>
<feature type="region of interest" description="Disordered" evidence="5">
    <location>
        <begin position="1"/>
        <end position="31"/>
    </location>
</feature>
<keyword evidence="3 4" id="KW-0687">Ribonucleoprotein</keyword>
<evidence type="ECO:0000256" key="5">
    <source>
        <dbReference type="SAM" id="MobiDB-lite"/>
    </source>
</evidence>
<dbReference type="GO" id="GO:1990904">
    <property type="term" value="C:ribonucleoprotein complex"/>
    <property type="evidence" value="ECO:0007669"/>
    <property type="project" value="UniProtKB-KW"/>
</dbReference>
<gene>
    <name evidence="4" type="primary">rpmB</name>
    <name evidence="6" type="ORF">KC675_03940</name>
</gene>
<dbReference type="HAMAP" id="MF_00373">
    <property type="entry name" value="Ribosomal_bL28"/>
    <property type="match status" value="1"/>
</dbReference>
<dbReference type="Proteomes" id="UP000745577">
    <property type="component" value="Unassembled WGS sequence"/>
</dbReference>
<evidence type="ECO:0000256" key="2">
    <source>
        <dbReference type="ARBA" id="ARBA00022980"/>
    </source>
</evidence>
<reference evidence="6" key="1">
    <citation type="submission" date="2020-04" db="EMBL/GenBank/DDBJ databases">
        <authorList>
            <person name="Zhang T."/>
        </authorList>
    </citation>
    <scope>NUCLEOTIDE SEQUENCE</scope>
    <source>
        <strain evidence="6">HKST-UBA15</strain>
    </source>
</reference>
<proteinExistence type="inferred from homology"/>
<evidence type="ECO:0000256" key="1">
    <source>
        <dbReference type="ARBA" id="ARBA00008760"/>
    </source>
</evidence>
<comment type="similarity">
    <text evidence="1 4">Belongs to the bacterial ribosomal protein bL28 family.</text>
</comment>
<dbReference type="GO" id="GO:0005840">
    <property type="term" value="C:ribosome"/>
    <property type="evidence" value="ECO:0007669"/>
    <property type="project" value="UniProtKB-KW"/>
</dbReference>
<dbReference type="InterPro" id="IPR037147">
    <property type="entry name" value="Ribosomal_bL28_sf"/>
</dbReference>
<keyword evidence="2 4" id="KW-0689">Ribosomal protein</keyword>
<dbReference type="Gene3D" id="2.30.170.40">
    <property type="entry name" value="Ribosomal protein L28/L24"/>
    <property type="match status" value="1"/>
</dbReference>
<dbReference type="AlphaFoldDB" id="A0A955I9K9"/>
<dbReference type="SUPFAM" id="SSF143800">
    <property type="entry name" value="L28p-like"/>
    <property type="match status" value="1"/>
</dbReference>